<gene>
    <name evidence="4" type="ORF">H9X81_04375</name>
</gene>
<dbReference type="InterPro" id="IPR029039">
    <property type="entry name" value="Flavoprotein-like_sf"/>
</dbReference>
<dbReference type="Proteomes" id="UP000724149">
    <property type="component" value="Unassembled WGS sequence"/>
</dbReference>
<evidence type="ECO:0000313" key="5">
    <source>
        <dbReference type="Proteomes" id="UP000724149"/>
    </source>
</evidence>
<accession>A0ABS2GNE8</accession>
<keyword evidence="1" id="KW-0285">Flavoprotein</keyword>
<evidence type="ECO:0000313" key="4">
    <source>
        <dbReference type="EMBL" id="MBM6922929.1"/>
    </source>
</evidence>
<keyword evidence="2" id="KW-0288">FMN</keyword>
<dbReference type="PANTHER" id="PTHR43278">
    <property type="entry name" value="NAD(P)H-DEPENDENT FMN-CONTAINING OXIDOREDUCTASE YWQN-RELATED"/>
    <property type="match status" value="1"/>
</dbReference>
<evidence type="ECO:0000256" key="2">
    <source>
        <dbReference type="ARBA" id="ARBA00022643"/>
    </source>
</evidence>
<comment type="caution">
    <text evidence="4">The sequence shown here is derived from an EMBL/GenBank/DDBJ whole genome shotgun (WGS) entry which is preliminary data.</text>
</comment>
<organism evidence="4 5">
    <name type="scientific">Hydrogenoanaerobacterium saccharovorans</name>
    <dbReference type="NCBI Taxonomy" id="474960"/>
    <lineage>
        <taxon>Bacteria</taxon>
        <taxon>Bacillati</taxon>
        <taxon>Bacillota</taxon>
        <taxon>Clostridia</taxon>
        <taxon>Eubacteriales</taxon>
        <taxon>Oscillospiraceae</taxon>
        <taxon>Hydrogenoanaerobacterium</taxon>
    </lineage>
</organism>
<evidence type="ECO:0000256" key="1">
    <source>
        <dbReference type="ARBA" id="ARBA00022630"/>
    </source>
</evidence>
<dbReference type="SUPFAM" id="SSF52218">
    <property type="entry name" value="Flavoproteins"/>
    <property type="match status" value="1"/>
</dbReference>
<dbReference type="EMBL" id="JACSNR010000003">
    <property type="protein sequence ID" value="MBM6922929.1"/>
    <property type="molecule type" value="Genomic_DNA"/>
</dbReference>
<dbReference type="InterPro" id="IPR051796">
    <property type="entry name" value="ISF_SsuE-like"/>
</dbReference>
<dbReference type="Pfam" id="PF03358">
    <property type="entry name" value="FMN_red"/>
    <property type="match status" value="1"/>
</dbReference>
<sequence length="178" mass="19592">MNILLISGSPRKNGNTNALLEELTAGILEAGKHSVKTVDVTRMKIAPCLGCDGCKRGEKICVQKDDSRLLMNEMRQADYIVFATPVYWWGMTAQLKLAIDRLYADSSVLKGKPIGLIVTGADALDSPQYRLIREQFQCMADYVGFTLAFSKSISAGKPGEVHSQPDLLREIRDLGKSL</sequence>
<evidence type="ECO:0000259" key="3">
    <source>
        <dbReference type="Pfam" id="PF03358"/>
    </source>
</evidence>
<protein>
    <submittedName>
        <fullName evidence="4">Flavodoxin family protein</fullName>
    </submittedName>
</protein>
<reference evidence="4 5" key="1">
    <citation type="journal article" date="2021" name="Sci. Rep.">
        <title>The distribution of antibiotic resistance genes in chicken gut microbiota commensals.</title>
        <authorList>
            <person name="Juricova H."/>
            <person name="Matiasovicova J."/>
            <person name="Kubasova T."/>
            <person name="Cejkova D."/>
            <person name="Rychlik I."/>
        </authorList>
    </citation>
    <scope>NUCLEOTIDE SEQUENCE [LARGE SCALE GENOMIC DNA]</scope>
    <source>
        <strain evidence="4 5">An564</strain>
    </source>
</reference>
<dbReference type="Gene3D" id="3.40.50.360">
    <property type="match status" value="1"/>
</dbReference>
<dbReference type="RefSeq" id="WP_204720126.1">
    <property type="nucleotide sequence ID" value="NZ_JACSNR010000003.1"/>
</dbReference>
<keyword evidence="5" id="KW-1185">Reference proteome</keyword>
<proteinExistence type="predicted"/>
<dbReference type="PANTHER" id="PTHR43278:SF2">
    <property type="entry name" value="IRON-SULFUR FLAVOPROTEIN"/>
    <property type="match status" value="1"/>
</dbReference>
<dbReference type="InterPro" id="IPR005025">
    <property type="entry name" value="FMN_Rdtase-like_dom"/>
</dbReference>
<name>A0ABS2GNE8_9FIRM</name>
<feature type="domain" description="NADPH-dependent FMN reductase-like" evidence="3">
    <location>
        <begin position="1"/>
        <end position="122"/>
    </location>
</feature>